<evidence type="ECO:0000313" key="1">
    <source>
        <dbReference type="EMBL" id="NDJ19708.1"/>
    </source>
</evidence>
<organism evidence="1 2">
    <name type="scientific">Myxacorys almedinensis A</name>
    <dbReference type="NCBI Taxonomy" id="2690445"/>
    <lineage>
        <taxon>Bacteria</taxon>
        <taxon>Bacillati</taxon>
        <taxon>Cyanobacteriota</taxon>
        <taxon>Cyanophyceae</taxon>
        <taxon>Leptolyngbyales</taxon>
        <taxon>Leptolyngbyaceae</taxon>
        <taxon>Myxacorys</taxon>
        <taxon>Myxacorys almedinensis</taxon>
    </lineage>
</organism>
<keyword evidence="2" id="KW-1185">Reference proteome</keyword>
<dbReference type="Proteomes" id="UP000646053">
    <property type="component" value="Unassembled WGS sequence"/>
</dbReference>
<proteinExistence type="predicted"/>
<sequence length="54" mass="5844">MDSQGIGTIDSCTPLPASVDNLLEPMLMVDRGHDRTPDFLACDRHLGIVMNCNG</sequence>
<comment type="caution">
    <text evidence="1">The sequence shown here is derived from an EMBL/GenBank/DDBJ whole genome shotgun (WGS) entry which is preliminary data.</text>
</comment>
<gene>
    <name evidence="1" type="ORF">GS601_20860</name>
</gene>
<dbReference type="RefSeq" id="WP_162425233.1">
    <property type="nucleotide sequence ID" value="NZ_WVIE01000038.1"/>
</dbReference>
<reference evidence="1" key="1">
    <citation type="submission" date="2019-12" db="EMBL/GenBank/DDBJ databases">
        <title>High-Quality draft genome sequences of three cyanobacteria isolated from the limestone walls of the Old Cathedral of Coimbra.</title>
        <authorList>
            <person name="Tiago I."/>
            <person name="Soares F."/>
            <person name="Portugal A."/>
        </authorList>
    </citation>
    <scope>NUCLEOTIDE SEQUENCE</scope>
    <source>
        <strain evidence="1">A</strain>
    </source>
</reference>
<protein>
    <submittedName>
        <fullName evidence="1">Uncharacterized protein</fullName>
    </submittedName>
</protein>
<evidence type="ECO:0000313" key="2">
    <source>
        <dbReference type="Proteomes" id="UP000646053"/>
    </source>
</evidence>
<dbReference type="AlphaFoldDB" id="A0A8J7ZB52"/>
<name>A0A8J7ZB52_9CYAN</name>
<accession>A0A8J7ZB52</accession>
<dbReference type="EMBL" id="WVIE01000038">
    <property type="protein sequence ID" value="NDJ19708.1"/>
    <property type="molecule type" value="Genomic_DNA"/>
</dbReference>